<comment type="caution">
    <text evidence="3">The sequence shown here is derived from an EMBL/GenBank/DDBJ whole genome shotgun (WGS) entry which is preliminary data.</text>
</comment>
<evidence type="ECO:0000313" key="3">
    <source>
        <dbReference type="EMBL" id="KAK7506496.1"/>
    </source>
</evidence>
<accession>A0ABD0M4N1</accession>
<sequence>MGWDRATARETFPPFVEGKASEWYEGLPDADKCTFASLIKAFSHRYLPHPATRWEKLEEYSSRKQTTGETVDEFCQHLSRQGRDLEKQDREIMEACIRGFRPEIKSFVMEKEPHDFTQMLHFARTAQAIRSNTAGAGSDFHAVRAYAGRRKPANCQPEGGHAGNRSAD</sequence>
<evidence type="ECO:0000313" key="4">
    <source>
        <dbReference type="Proteomes" id="UP001519460"/>
    </source>
</evidence>
<dbReference type="EMBL" id="JACVVK020000006">
    <property type="protein sequence ID" value="KAK7506496.1"/>
    <property type="molecule type" value="Genomic_DNA"/>
</dbReference>
<dbReference type="AlphaFoldDB" id="A0ABD0M4N1"/>
<evidence type="ECO:0000259" key="2">
    <source>
        <dbReference type="Pfam" id="PF03732"/>
    </source>
</evidence>
<organism evidence="3 4">
    <name type="scientific">Batillaria attramentaria</name>
    <dbReference type="NCBI Taxonomy" id="370345"/>
    <lineage>
        <taxon>Eukaryota</taxon>
        <taxon>Metazoa</taxon>
        <taxon>Spiralia</taxon>
        <taxon>Lophotrochozoa</taxon>
        <taxon>Mollusca</taxon>
        <taxon>Gastropoda</taxon>
        <taxon>Caenogastropoda</taxon>
        <taxon>Sorbeoconcha</taxon>
        <taxon>Cerithioidea</taxon>
        <taxon>Batillariidae</taxon>
        <taxon>Batillaria</taxon>
    </lineage>
</organism>
<reference evidence="3 4" key="1">
    <citation type="journal article" date="2023" name="Sci. Data">
        <title>Genome assembly of the Korean intertidal mud-creeper Batillaria attramentaria.</title>
        <authorList>
            <person name="Patra A.K."/>
            <person name="Ho P.T."/>
            <person name="Jun S."/>
            <person name="Lee S.J."/>
            <person name="Kim Y."/>
            <person name="Won Y.J."/>
        </authorList>
    </citation>
    <scope>NUCLEOTIDE SEQUENCE [LARGE SCALE GENOMIC DNA]</scope>
    <source>
        <strain evidence="3">Wonlab-2016</strain>
    </source>
</reference>
<protein>
    <recommendedName>
        <fullName evidence="2">Retrotransposon gag domain-containing protein</fullName>
    </recommendedName>
</protein>
<dbReference type="InterPro" id="IPR005162">
    <property type="entry name" value="Retrotrans_gag_dom"/>
</dbReference>
<keyword evidence="4" id="KW-1185">Reference proteome</keyword>
<feature type="region of interest" description="Disordered" evidence="1">
    <location>
        <begin position="149"/>
        <end position="168"/>
    </location>
</feature>
<proteinExistence type="predicted"/>
<dbReference type="Pfam" id="PF03732">
    <property type="entry name" value="Retrotrans_gag"/>
    <property type="match status" value="1"/>
</dbReference>
<evidence type="ECO:0000256" key="1">
    <source>
        <dbReference type="SAM" id="MobiDB-lite"/>
    </source>
</evidence>
<name>A0ABD0M4N1_9CAEN</name>
<gene>
    <name evidence="3" type="ORF">BaRGS_00001971</name>
</gene>
<feature type="domain" description="Retrotransposon gag" evidence="2">
    <location>
        <begin position="12"/>
        <end position="101"/>
    </location>
</feature>
<dbReference type="Proteomes" id="UP001519460">
    <property type="component" value="Unassembled WGS sequence"/>
</dbReference>